<evidence type="ECO:0000313" key="2">
    <source>
        <dbReference type="EMBL" id="JAG04570.1"/>
    </source>
</evidence>
<protein>
    <submittedName>
        <fullName evidence="2">Mediator of RNA polymerase II transcription subunit 6</fullName>
    </submittedName>
</protein>
<evidence type="ECO:0000313" key="1">
    <source>
        <dbReference type="EMBL" id="JAG04567.1"/>
    </source>
</evidence>
<reference evidence="2" key="1">
    <citation type="journal article" date="2014" name="PLoS ONE">
        <title>Transcriptome-Based Identification of ABC Transporters in the Western Tarnished Plant Bug Lygus hesperus.</title>
        <authorList>
            <person name="Hull J.J."/>
            <person name="Chaney K."/>
            <person name="Geib S.M."/>
            <person name="Fabrick J.A."/>
            <person name="Brent C.S."/>
            <person name="Walsh D."/>
            <person name="Lavine L.C."/>
        </authorList>
    </citation>
    <scope>NUCLEOTIDE SEQUENCE</scope>
</reference>
<organism evidence="2">
    <name type="scientific">Lygus hesperus</name>
    <name type="common">Western plant bug</name>
    <dbReference type="NCBI Taxonomy" id="30085"/>
    <lineage>
        <taxon>Eukaryota</taxon>
        <taxon>Metazoa</taxon>
        <taxon>Ecdysozoa</taxon>
        <taxon>Arthropoda</taxon>
        <taxon>Hexapoda</taxon>
        <taxon>Insecta</taxon>
        <taxon>Pterygota</taxon>
        <taxon>Neoptera</taxon>
        <taxon>Paraneoptera</taxon>
        <taxon>Hemiptera</taxon>
        <taxon>Heteroptera</taxon>
        <taxon>Panheteroptera</taxon>
        <taxon>Cimicomorpha</taxon>
        <taxon>Miridae</taxon>
        <taxon>Mirini</taxon>
        <taxon>Lygus</taxon>
    </lineage>
</organism>
<feature type="non-terminal residue" evidence="2">
    <location>
        <position position="128"/>
    </location>
</feature>
<reference evidence="2" key="2">
    <citation type="submission" date="2014-07" db="EMBL/GenBank/DDBJ databases">
        <authorList>
            <person name="Hull J."/>
        </authorList>
    </citation>
    <scope>NUCLEOTIDE SEQUENCE</scope>
</reference>
<sequence>MIPLLASLIKSKVAERTVQKKKRYLSAPYLHVIFSTSRVLQGHKENLSLEKELSRCVPRKRHFSWRTPKDNLGSLKRVARKALERELVELRNLLRLLAKKNRPKRWNRRLKPSTIKDDEVFDYYAEHA</sequence>
<evidence type="ECO:0000313" key="3">
    <source>
        <dbReference type="EMBL" id="JAG04573.1"/>
    </source>
</evidence>
<gene>
    <name evidence="2" type="primary">MED6_3</name>
    <name evidence="3" type="synonym">MED6_5</name>
    <name evidence="1" type="synonym">MED6_6</name>
    <name evidence="3" type="ORF">CM83_59659</name>
    <name evidence="2" type="ORF">CM83_59665</name>
    <name evidence="1" type="ORF">CM83_59672</name>
</gene>
<dbReference type="AlphaFoldDB" id="A0A0A9WI77"/>
<dbReference type="EMBL" id="GBHO01039037">
    <property type="protein sequence ID" value="JAG04567.1"/>
    <property type="molecule type" value="Transcribed_RNA"/>
</dbReference>
<accession>A0A0A9WI77</accession>
<dbReference type="EMBL" id="GBHO01039031">
    <property type="protein sequence ID" value="JAG04573.1"/>
    <property type="molecule type" value="Transcribed_RNA"/>
</dbReference>
<dbReference type="EMBL" id="GBHO01039034">
    <property type="protein sequence ID" value="JAG04570.1"/>
    <property type="molecule type" value="Transcribed_RNA"/>
</dbReference>
<name>A0A0A9WI77_LYGHE</name>
<proteinExistence type="predicted"/>